<protein>
    <submittedName>
        <fullName evidence="1">Uncharacterized protein</fullName>
    </submittedName>
</protein>
<dbReference type="EMBL" id="JASBWU010000026">
    <property type="protein sequence ID" value="KAJ9112252.1"/>
    <property type="molecule type" value="Genomic_DNA"/>
</dbReference>
<accession>A0ACC2WKS8</accession>
<organism evidence="1 2">
    <name type="scientific">Naganishia vaughanmartiniae</name>
    <dbReference type="NCBI Taxonomy" id="1424756"/>
    <lineage>
        <taxon>Eukaryota</taxon>
        <taxon>Fungi</taxon>
        <taxon>Dikarya</taxon>
        <taxon>Basidiomycota</taxon>
        <taxon>Agaricomycotina</taxon>
        <taxon>Tremellomycetes</taxon>
        <taxon>Filobasidiales</taxon>
        <taxon>Filobasidiaceae</taxon>
        <taxon>Naganishia</taxon>
    </lineage>
</organism>
<evidence type="ECO:0000313" key="1">
    <source>
        <dbReference type="EMBL" id="KAJ9112252.1"/>
    </source>
</evidence>
<dbReference type="Proteomes" id="UP001243375">
    <property type="component" value="Unassembled WGS sequence"/>
</dbReference>
<keyword evidence="2" id="KW-1185">Reference proteome</keyword>
<sequence length="393" mass="41610">MNDETVIGLDLLTATIKDLQEALSDGKVTSVQLIQTYLDRIEANNKKGLELRAVMETAPRKQLMEIARARDEMRANRASIGPLHGIPILVKDNIATHPALGMNTTAGSYALLKSIPMEDATVIAKLRSAGAIILGKATMNEFANLKAFNAIEGWSARGGRGRSAYDVGGHGSDGAKPSGSSSGSAIAVSAGFSPAALGTETSGSLISPAGRAAAYTLRSTAGLVSRYGVIPGCKSFDTIGPITKSAWDTAVLLSCMAGLDPKDEATKDAEFPANKDYTRFTEMPYATFKGKRLGFPGHGAFDLDIPWGSVINDIVRSPAIKDALAAALEKMASLGAIVCDQAEIPSFPEWKALATSTPKYGLTIIAHEFKEDIEGYLATMQSTEVRNLQDIIE</sequence>
<evidence type="ECO:0000313" key="2">
    <source>
        <dbReference type="Proteomes" id="UP001243375"/>
    </source>
</evidence>
<proteinExistence type="predicted"/>
<reference evidence="1" key="1">
    <citation type="submission" date="2023-04" db="EMBL/GenBank/DDBJ databases">
        <title>Draft Genome sequencing of Naganishia species isolated from polar environments using Oxford Nanopore Technology.</title>
        <authorList>
            <person name="Leo P."/>
            <person name="Venkateswaran K."/>
        </authorList>
    </citation>
    <scope>NUCLEOTIDE SEQUENCE</scope>
    <source>
        <strain evidence="1">MNA-CCFEE 5425</strain>
    </source>
</reference>
<gene>
    <name evidence="1" type="ORF">QFC22_006336</name>
</gene>
<comment type="caution">
    <text evidence="1">The sequence shown here is derived from an EMBL/GenBank/DDBJ whole genome shotgun (WGS) entry which is preliminary data.</text>
</comment>
<name>A0ACC2WKS8_9TREE</name>